<dbReference type="STRING" id="1969733.B5V00_05405"/>
<keyword evidence="3" id="KW-0805">Transcription regulation</keyword>
<keyword evidence="6" id="KW-0597">Phosphoprotein</keyword>
<evidence type="ECO:0000256" key="5">
    <source>
        <dbReference type="ARBA" id="ARBA00023163"/>
    </source>
</evidence>
<dbReference type="FunFam" id="3.40.50.300:FF:000006">
    <property type="entry name" value="DNA-binding transcriptional regulator NtrC"/>
    <property type="match status" value="1"/>
</dbReference>
<dbReference type="GO" id="GO:0043565">
    <property type="term" value="F:sequence-specific DNA binding"/>
    <property type="evidence" value="ECO:0007669"/>
    <property type="project" value="InterPro"/>
</dbReference>
<dbReference type="GO" id="GO:0005524">
    <property type="term" value="F:ATP binding"/>
    <property type="evidence" value="ECO:0007669"/>
    <property type="project" value="UniProtKB-KW"/>
</dbReference>
<evidence type="ECO:0000256" key="2">
    <source>
        <dbReference type="ARBA" id="ARBA00022840"/>
    </source>
</evidence>
<sequence length="449" mass="49771">MTGTLLIIDDDRSMRELLEEDLGARGHRVIPAENAAAGRRALQDTEVDLVLTDLNLPGIDGISFCRELHAARPDLPVLIITAFGSLETAIEALRAGAYDFVTKPVDLDLLAHALRRALENRRLQQQIRLLDAEVARSRPSGELSGESRPMRTVRELITRVAGIDSSVLLTGESGTGKELAARALHRLSERGSGPFVAVNCAALPEQLLESELFGHLQGAFTDARNDRRGLFLEAHGGTLLLDEIGEMPLTLQPKLLRALEERRIRPLGGSREIPIDVRLVTATHQDLERAVREGRFREDLFYRLNVISIEMPPLRNRGNDILLLAESFLHEFAARLNKPVQGLSAPVAAQLLGYAWPGNVRELRNVMERAVALTRHDHLTLEDLPPQITRTGNSAQVPELDSDAPLLTLAEVERRYIERVLGEVAGNRSVAARILGIDRKTLYRKLQDD</sequence>
<evidence type="ECO:0000313" key="9">
    <source>
        <dbReference type="EMBL" id="ORJ62220.1"/>
    </source>
</evidence>
<dbReference type="Pfam" id="PF00072">
    <property type="entry name" value="Response_reg"/>
    <property type="match status" value="1"/>
</dbReference>
<dbReference type="CDD" id="cd00009">
    <property type="entry name" value="AAA"/>
    <property type="match status" value="1"/>
</dbReference>
<dbReference type="AlphaFoldDB" id="A0A1X0YAG9"/>
<gene>
    <name evidence="9" type="ORF">B5V00_05405</name>
</gene>
<comment type="caution">
    <text evidence="9">The sequence shown here is derived from an EMBL/GenBank/DDBJ whole genome shotgun (WGS) entry which is preliminary data.</text>
</comment>
<dbReference type="InterPro" id="IPR002078">
    <property type="entry name" value="Sigma_54_int"/>
</dbReference>
<dbReference type="PROSITE" id="PS00688">
    <property type="entry name" value="SIGMA54_INTERACT_3"/>
    <property type="match status" value="1"/>
</dbReference>
<dbReference type="InterPro" id="IPR025943">
    <property type="entry name" value="Sigma_54_int_dom_ATP-bd_2"/>
</dbReference>
<dbReference type="OrthoDB" id="9814761at2"/>
<dbReference type="InterPro" id="IPR003593">
    <property type="entry name" value="AAA+_ATPase"/>
</dbReference>
<protein>
    <submittedName>
        <fullName evidence="9">Fis family transcriptional regulator</fullName>
    </submittedName>
</protein>
<dbReference type="Pfam" id="PF00158">
    <property type="entry name" value="Sigma54_activat"/>
    <property type="match status" value="1"/>
</dbReference>
<dbReference type="InterPro" id="IPR001789">
    <property type="entry name" value="Sig_transdc_resp-reg_receiver"/>
</dbReference>
<organism evidence="9 10">
    <name type="scientific">Geothermobacter hydrogeniphilus</name>
    <dbReference type="NCBI Taxonomy" id="1969733"/>
    <lineage>
        <taxon>Bacteria</taxon>
        <taxon>Pseudomonadati</taxon>
        <taxon>Thermodesulfobacteriota</taxon>
        <taxon>Desulfuromonadia</taxon>
        <taxon>Desulfuromonadales</taxon>
        <taxon>Geothermobacteraceae</taxon>
        <taxon>Geothermobacter</taxon>
    </lineage>
</organism>
<evidence type="ECO:0000313" key="10">
    <source>
        <dbReference type="Proteomes" id="UP000193136"/>
    </source>
</evidence>
<evidence type="ECO:0000259" key="7">
    <source>
        <dbReference type="PROSITE" id="PS50045"/>
    </source>
</evidence>
<dbReference type="PRINTS" id="PR01590">
    <property type="entry name" value="HTHFIS"/>
</dbReference>
<proteinExistence type="predicted"/>
<reference evidence="9 10" key="1">
    <citation type="submission" date="2017-03" db="EMBL/GenBank/DDBJ databases">
        <title>Genome sequence of Geothermobacter sp. EPR-M, Deep-Sea Iron Reducer.</title>
        <authorList>
            <person name="Tully B."/>
            <person name="Savalia P."/>
            <person name="Abuyen K."/>
            <person name="Baughan C."/>
            <person name="Romero E."/>
            <person name="Ronkowski C."/>
            <person name="Torres B."/>
            <person name="Tremblay J."/>
            <person name="Trujillo A."/>
            <person name="Tyler M."/>
            <person name="Perez-Rodriguez I."/>
            <person name="Amend J."/>
        </authorList>
    </citation>
    <scope>NUCLEOTIDE SEQUENCE [LARGE SCALE GENOMIC DNA]</scope>
    <source>
        <strain evidence="9 10">EPR-M</strain>
    </source>
</reference>
<dbReference type="SUPFAM" id="SSF52172">
    <property type="entry name" value="CheY-like"/>
    <property type="match status" value="1"/>
</dbReference>
<evidence type="ECO:0000259" key="8">
    <source>
        <dbReference type="PROSITE" id="PS50110"/>
    </source>
</evidence>
<feature type="domain" description="Sigma-54 factor interaction" evidence="7">
    <location>
        <begin position="143"/>
        <end position="372"/>
    </location>
</feature>
<dbReference type="Gene3D" id="3.40.50.300">
    <property type="entry name" value="P-loop containing nucleotide triphosphate hydrolases"/>
    <property type="match status" value="1"/>
</dbReference>
<dbReference type="InterPro" id="IPR002197">
    <property type="entry name" value="HTH_Fis"/>
</dbReference>
<dbReference type="PANTHER" id="PTHR32071">
    <property type="entry name" value="TRANSCRIPTIONAL REGULATORY PROTEIN"/>
    <property type="match status" value="1"/>
</dbReference>
<name>A0A1X0YAG9_9BACT</name>
<dbReference type="Gene3D" id="1.10.8.60">
    <property type="match status" value="1"/>
</dbReference>
<dbReference type="SMART" id="SM00448">
    <property type="entry name" value="REC"/>
    <property type="match status" value="1"/>
</dbReference>
<feature type="modified residue" description="4-aspartylphosphate" evidence="6">
    <location>
        <position position="53"/>
    </location>
</feature>
<dbReference type="Gene3D" id="1.10.10.60">
    <property type="entry name" value="Homeodomain-like"/>
    <property type="match status" value="1"/>
</dbReference>
<keyword evidence="5" id="KW-0804">Transcription</keyword>
<dbReference type="InterPro" id="IPR011006">
    <property type="entry name" value="CheY-like_superfamily"/>
</dbReference>
<dbReference type="InterPro" id="IPR027417">
    <property type="entry name" value="P-loop_NTPase"/>
</dbReference>
<keyword evidence="1" id="KW-0547">Nucleotide-binding</keyword>
<dbReference type="InterPro" id="IPR025944">
    <property type="entry name" value="Sigma_54_int_dom_CS"/>
</dbReference>
<accession>A0A1X0YAG9</accession>
<dbReference type="GO" id="GO:0006355">
    <property type="term" value="P:regulation of DNA-templated transcription"/>
    <property type="evidence" value="ECO:0007669"/>
    <property type="project" value="InterPro"/>
</dbReference>
<dbReference type="EMBL" id="NAAD01000004">
    <property type="protein sequence ID" value="ORJ62220.1"/>
    <property type="molecule type" value="Genomic_DNA"/>
</dbReference>
<dbReference type="Pfam" id="PF02954">
    <property type="entry name" value="HTH_8"/>
    <property type="match status" value="1"/>
</dbReference>
<keyword evidence="4" id="KW-0238">DNA-binding</keyword>
<dbReference type="Proteomes" id="UP000193136">
    <property type="component" value="Unassembled WGS sequence"/>
</dbReference>
<dbReference type="PROSITE" id="PS50110">
    <property type="entry name" value="RESPONSE_REGULATORY"/>
    <property type="match status" value="1"/>
</dbReference>
<dbReference type="PROSITE" id="PS50045">
    <property type="entry name" value="SIGMA54_INTERACT_4"/>
    <property type="match status" value="1"/>
</dbReference>
<keyword evidence="2" id="KW-0067">ATP-binding</keyword>
<dbReference type="Pfam" id="PF25601">
    <property type="entry name" value="AAA_lid_14"/>
    <property type="match status" value="1"/>
</dbReference>
<dbReference type="PROSITE" id="PS00676">
    <property type="entry name" value="SIGMA54_INTERACT_2"/>
    <property type="match status" value="1"/>
</dbReference>
<evidence type="ECO:0000256" key="1">
    <source>
        <dbReference type="ARBA" id="ARBA00022741"/>
    </source>
</evidence>
<dbReference type="Gene3D" id="3.40.50.2300">
    <property type="match status" value="1"/>
</dbReference>
<dbReference type="InterPro" id="IPR058031">
    <property type="entry name" value="AAA_lid_NorR"/>
</dbReference>
<dbReference type="GO" id="GO:0000160">
    <property type="term" value="P:phosphorelay signal transduction system"/>
    <property type="evidence" value="ECO:0007669"/>
    <property type="project" value="InterPro"/>
</dbReference>
<dbReference type="InterPro" id="IPR009057">
    <property type="entry name" value="Homeodomain-like_sf"/>
</dbReference>
<evidence type="ECO:0000256" key="3">
    <source>
        <dbReference type="ARBA" id="ARBA00023015"/>
    </source>
</evidence>
<dbReference type="SUPFAM" id="SSF52540">
    <property type="entry name" value="P-loop containing nucleoside triphosphate hydrolases"/>
    <property type="match status" value="1"/>
</dbReference>
<dbReference type="SMART" id="SM00382">
    <property type="entry name" value="AAA"/>
    <property type="match status" value="1"/>
</dbReference>
<dbReference type="SUPFAM" id="SSF46689">
    <property type="entry name" value="Homeodomain-like"/>
    <property type="match status" value="1"/>
</dbReference>
<keyword evidence="10" id="KW-1185">Reference proteome</keyword>
<evidence type="ECO:0000256" key="4">
    <source>
        <dbReference type="ARBA" id="ARBA00023125"/>
    </source>
</evidence>
<feature type="domain" description="Response regulatory" evidence="8">
    <location>
        <begin position="4"/>
        <end position="118"/>
    </location>
</feature>
<evidence type="ECO:0000256" key="6">
    <source>
        <dbReference type="PROSITE-ProRule" id="PRU00169"/>
    </source>
</evidence>